<protein>
    <recommendedName>
        <fullName evidence="3">Carbon starvation protein</fullName>
    </recommendedName>
</protein>
<evidence type="ECO:0008006" key="3">
    <source>
        <dbReference type="Google" id="ProtNLM"/>
    </source>
</evidence>
<dbReference type="Proteomes" id="UP000287609">
    <property type="component" value="Unassembled WGS sequence"/>
</dbReference>
<evidence type="ECO:0000313" key="2">
    <source>
        <dbReference type="Proteomes" id="UP000287609"/>
    </source>
</evidence>
<reference evidence="1 2" key="1">
    <citation type="submission" date="2018-09" db="EMBL/GenBank/DDBJ databases">
        <title>Characterization of the phylogenetic diversity of five novel species belonging to the genus Bifidobacterium.</title>
        <authorList>
            <person name="Lugli G.A."/>
            <person name="Duranti S."/>
            <person name="Milani C."/>
        </authorList>
    </citation>
    <scope>NUCLEOTIDE SEQUENCE [LARGE SCALE GENOMIC DNA]</scope>
    <source>
        <strain evidence="1 2">2036B</strain>
    </source>
</reference>
<evidence type="ECO:0000313" key="1">
    <source>
        <dbReference type="EMBL" id="RSX55579.1"/>
    </source>
</evidence>
<name>A0A430FRT7_9BIFI</name>
<sequence>MNSMSTTTKLWFRAFLVACMAALLLVIGAMHATGAEQLTKHMIANIVIISGLVGFESLWLSWRHGNVETGESALPQNHELQVNFANKEND</sequence>
<proteinExistence type="predicted"/>
<gene>
    <name evidence="1" type="ORF">D2E26_0142</name>
</gene>
<comment type="caution">
    <text evidence="1">The sequence shown here is derived from an EMBL/GenBank/DDBJ whole genome shotgun (WGS) entry which is preliminary data.</text>
</comment>
<accession>A0A430FRT7</accession>
<dbReference type="EMBL" id="QXGM01000001">
    <property type="protein sequence ID" value="RSX55579.1"/>
    <property type="molecule type" value="Genomic_DNA"/>
</dbReference>
<organism evidence="1 2">
    <name type="scientific">Bifidobacterium dolichotidis</name>
    <dbReference type="NCBI Taxonomy" id="2306976"/>
    <lineage>
        <taxon>Bacteria</taxon>
        <taxon>Bacillati</taxon>
        <taxon>Actinomycetota</taxon>
        <taxon>Actinomycetes</taxon>
        <taxon>Bifidobacteriales</taxon>
        <taxon>Bifidobacteriaceae</taxon>
        <taxon>Bifidobacterium</taxon>
    </lineage>
</organism>
<keyword evidence="2" id="KW-1185">Reference proteome</keyword>
<dbReference type="AlphaFoldDB" id="A0A430FRT7"/>
<dbReference type="RefSeq" id="WP_125962801.1">
    <property type="nucleotide sequence ID" value="NZ_QXGM01000001.1"/>
</dbReference>